<evidence type="ECO:0000313" key="3">
    <source>
        <dbReference type="Proteomes" id="UP000019132"/>
    </source>
</evidence>
<dbReference type="InterPro" id="IPR016040">
    <property type="entry name" value="NAD(P)-bd_dom"/>
</dbReference>
<evidence type="ECO:0000259" key="1">
    <source>
        <dbReference type="Pfam" id="PF13460"/>
    </source>
</evidence>
<dbReference type="AlphaFoldDB" id="K3W6B1"/>
<dbReference type="PANTHER" id="PTHR14097">
    <property type="entry name" value="OXIDOREDUCTASE HTATIP2"/>
    <property type="match status" value="1"/>
</dbReference>
<dbReference type="SUPFAM" id="SSF51735">
    <property type="entry name" value="NAD(P)-binding Rossmann-fold domains"/>
    <property type="match status" value="1"/>
</dbReference>
<dbReference type="EnsemblProtists" id="PYU1_T000502">
    <property type="protein sequence ID" value="PYU1_T000502"/>
    <property type="gene ID" value="PYU1_G000502"/>
</dbReference>
<dbReference type="EMBL" id="GL376636">
    <property type="status" value="NOT_ANNOTATED_CDS"/>
    <property type="molecule type" value="Genomic_DNA"/>
</dbReference>
<dbReference type="Pfam" id="PF13460">
    <property type="entry name" value="NAD_binding_10"/>
    <property type="match status" value="1"/>
</dbReference>
<keyword evidence="3" id="KW-1185">Reference proteome</keyword>
<accession>K3W6B1</accession>
<dbReference type="InterPro" id="IPR036291">
    <property type="entry name" value="NAD(P)-bd_dom_sf"/>
</dbReference>
<name>K3W6B1_GLOUD</name>
<evidence type="ECO:0000313" key="2">
    <source>
        <dbReference type="EnsemblProtists" id="PYU1_T000502"/>
    </source>
</evidence>
<dbReference type="PANTHER" id="PTHR14097:SF8">
    <property type="entry name" value="NAD(P)-BINDING DOMAIN-CONTAINING PROTEIN"/>
    <property type="match status" value="1"/>
</dbReference>
<dbReference type="STRING" id="431595.K3W6B1"/>
<proteinExistence type="predicted"/>
<dbReference type="Proteomes" id="UP000019132">
    <property type="component" value="Unassembled WGS sequence"/>
</dbReference>
<organism evidence="2 3">
    <name type="scientific">Globisporangium ultimum (strain ATCC 200006 / CBS 805.95 / DAOM BR144)</name>
    <name type="common">Pythium ultimum</name>
    <dbReference type="NCBI Taxonomy" id="431595"/>
    <lineage>
        <taxon>Eukaryota</taxon>
        <taxon>Sar</taxon>
        <taxon>Stramenopiles</taxon>
        <taxon>Oomycota</taxon>
        <taxon>Peronosporomycetes</taxon>
        <taxon>Pythiales</taxon>
        <taxon>Pythiaceae</taxon>
        <taxon>Globisporangium</taxon>
    </lineage>
</organism>
<reference evidence="2" key="3">
    <citation type="submission" date="2015-02" db="UniProtKB">
        <authorList>
            <consortium name="EnsemblProtists"/>
        </authorList>
    </citation>
    <scope>IDENTIFICATION</scope>
    <source>
        <strain evidence="2">DAOM BR144</strain>
    </source>
</reference>
<protein>
    <recommendedName>
        <fullName evidence="1">NAD(P)-binding domain-containing protein</fullName>
    </recommendedName>
</protein>
<dbReference type="Gene3D" id="3.40.50.720">
    <property type="entry name" value="NAD(P)-binding Rossmann-like Domain"/>
    <property type="match status" value="1"/>
</dbReference>
<dbReference type="HOGENOM" id="CLU_1091861_0_0_1"/>
<reference evidence="3" key="2">
    <citation type="submission" date="2010-04" db="EMBL/GenBank/DDBJ databases">
        <authorList>
            <person name="Buell R."/>
            <person name="Hamilton J."/>
            <person name="Hostetler J."/>
        </authorList>
    </citation>
    <scope>NUCLEOTIDE SEQUENCE [LARGE SCALE GENOMIC DNA]</scope>
    <source>
        <strain evidence="3">DAOM:BR144</strain>
    </source>
</reference>
<reference evidence="3" key="1">
    <citation type="journal article" date="2010" name="Genome Biol.">
        <title>Genome sequence of the necrotrophic plant pathogen Pythium ultimum reveals original pathogenicity mechanisms and effector repertoire.</title>
        <authorList>
            <person name="Levesque C.A."/>
            <person name="Brouwer H."/>
            <person name="Cano L."/>
            <person name="Hamilton J.P."/>
            <person name="Holt C."/>
            <person name="Huitema E."/>
            <person name="Raffaele S."/>
            <person name="Robideau G.P."/>
            <person name="Thines M."/>
            <person name="Win J."/>
            <person name="Zerillo M.M."/>
            <person name="Beakes G.W."/>
            <person name="Boore J.L."/>
            <person name="Busam D."/>
            <person name="Dumas B."/>
            <person name="Ferriera S."/>
            <person name="Fuerstenberg S.I."/>
            <person name="Gachon C.M."/>
            <person name="Gaulin E."/>
            <person name="Govers F."/>
            <person name="Grenville-Briggs L."/>
            <person name="Horner N."/>
            <person name="Hostetler J."/>
            <person name="Jiang R.H."/>
            <person name="Johnson J."/>
            <person name="Krajaejun T."/>
            <person name="Lin H."/>
            <person name="Meijer H.J."/>
            <person name="Moore B."/>
            <person name="Morris P."/>
            <person name="Phuntmart V."/>
            <person name="Puiu D."/>
            <person name="Shetty J."/>
            <person name="Stajich J.E."/>
            <person name="Tripathy S."/>
            <person name="Wawra S."/>
            <person name="van West P."/>
            <person name="Whitty B.R."/>
            <person name="Coutinho P.M."/>
            <person name="Henrissat B."/>
            <person name="Martin F."/>
            <person name="Thomas P.D."/>
            <person name="Tyler B.M."/>
            <person name="De Vries R.P."/>
            <person name="Kamoun S."/>
            <person name="Yandell M."/>
            <person name="Tisserat N."/>
            <person name="Buell C.R."/>
        </authorList>
    </citation>
    <scope>NUCLEOTIDE SEQUENCE</scope>
    <source>
        <strain evidence="3">DAOM:BR144</strain>
    </source>
</reference>
<feature type="domain" description="NAD(P)-binding" evidence="1">
    <location>
        <begin position="11"/>
        <end position="166"/>
    </location>
</feature>
<dbReference type="InParanoid" id="K3W6B1"/>
<dbReference type="VEuPathDB" id="FungiDB:PYU1_G000502"/>
<sequence>MAQQHKVIVTGASGSVGRRVVHFALKHKSVESVTALLRSGPEKNAAFFGLDPKNPSDKEVFDNKLKQKIVDYNAPEDVVEATKGHTAGISCLGVYTADVKNVDDFMDQEYKPNLAVARAAAATGTKRWGYLSGNGVKQPERSQTKPGFFEPIFAFTKGSIERDLSAVEGFEATTSARPAMILHRENHYPGTMKYVEDWFNNWKWFSTTRFAVETDDIAKALVHSIVKEQDLKLNEILENEDIKRVAREFDTADAK</sequence>